<keyword evidence="6 13" id="KW-0479">Metal-binding</keyword>
<evidence type="ECO:0000256" key="8">
    <source>
        <dbReference type="ARBA" id="ARBA00023049"/>
    </source>
</evidence>
<dbReference type="eggNOG" id="COG0006">
    <property type="taxonomic scope" value="Bacteria"/>
</dbReference>
<keyword evidence="9" id="KW-0464">Manganese</keyword>
<keyword evidence="8" id="KW-0482">Metalloprotease</keyword>
<dbReference type="EMBL" id="CP021106">
    <property type="protein sequence ID" value="ARO86667.1"/>
    <property type="molecule type" value="Genomic_DNA"/>
</dbReference>
<dbReference type="Pfam" id="PF00557">
    <property type="entry name" value="Peptidase_M24"/>
    <property type="match status" value="1"/>
</dbReference>
<dbReference type="OrthoDB" id="9806388at2"/>
<dbReference type="InterPro" id="IPR052433">
    <property type="entry name" value="X-Pro_dipept-like"/>
</dbReference>
<organism evidence="15 16">
    <name type="scientific">Nitrosospira lacus</name>
    <dbReference type="NCBI Taxonomy" id="1288494"/>
    <lineage>
        <taxon>Bacteria</taxon>
        <taxon>Pseudomonadati</taxon>
        <taxon>Pseudomonadota</taxon>
        <taxon>Betaproteobacteria</taxon>
        <taxon>Nitrosomonadales</taxon>
        <taxon>Nitrosomonadaceae</taxon>
        <taxon>Nitrosospira</taxon>
    </lineage>
</organism>
<dbReference type="Gene3D" id="3.40.350.10">
    <property type="entry name" value="Creatinase/prolidase N-terminal domain"/>
    <property type="match status" value="1"/>
</dbReference>
<dbReference type="InterPro" id="IPR000994">
    <property type="entry name" value="Pept_M24"/>
</dbReference>
<dbReference type="PANTHER" id="PTHR43226">
    <property type="entry name" value="XAA-PRO AMINOPEPTIDASE 3"/>
    <property type="match status" value="1"/>
</dbReference>
<dbReference type="SMART" id="SM01011">
    <property type="entry name" value="AMP_N"/>
    <property type="match status" value="1"/>
</dbReference>
<dbReference type="PANTHER" id="PTHR43226:SF4">
    <property type="entry name" value="XAA-PRO AMINOPEPTIDASE 3"/>
    <property type="match status" value="1"/>
</dbReference>
<dbReference type="Proteomes" id="UP000012179">
    <property type="component" value="Chromosome"/>
</dbReference>
<dbReference type="Gene3D" id="3.90.230.10">
    <property type="entry name" value="Creatinase/methionine aminopeptidase superfamily"/>
    <property type="match status" value="1"/>
</dbReference>
<dbReference type="PROSITE" id="PS00491">
    <property type="entry name" value="PROLINE_PEPTIDASE"/>
    <property type="match status" value="1"/>
</dbReference>
<evidence type="ECO:0000256" key="5">
    <source>
        <dbReference type="ARBA" id="ARBA00022670"/>
    </source>
</evidence>
<dbReference type="SUPFAM" id="SSF53092">
    <property type="entry name" value="Creatinase/prolidase N-terminal domain"/>
    <property type="match status" value="1"/>
</dbReference>
<dbReference type="GO" id="GO:0030145">
    <property type="term" value="F:manganese ion binding"/>
    <property type="evidence" value="ECO:0007669"/>
    <property type="project" value="InterPro"/>
</dbReference>
<evidence type="ECO:0000256" key="10">
    <source>
        <dbReference type="ARBA" id="ARBA00069363"/>
    </source>
</evidence>
<dbReference type="InterPro" id="IPR001131">
    <property type="entry name" value="Peptidase_M24B_aminopep-P_CS"/>
</dbReference>
<dbReference type="KEGG" id="nlc:EBAPG3_002120"/>
<keyword evidence="16" id="KW-1185">Reference proteome</keyword>
<dbReference type="AlphaFoldDB" id="A0A1W6SLJ1"/>
<comment type="cofactor">
    <cofactor evidence="2">
        <name>Mn(2+)</name>
        <dbReference type="ChEBI" id="CHEBI:29035"/>
    </cofactor>
</comment>
<evidence type="ECO:0000256" key="2">
    <source>
        <dbReference type="ARBA" id="ARBA00001936"/>
    </source>
</evidence>
<evidence type="ECO:0000256" key="6">
    <source>
        <dbReference type="ARBA" id="ARBA00022723"/>
    </source>
</evidence>
<dbReference type="GO" id="GO:0005829">
    <property type="term" value="C:cytosol"/>
    <property type="evidence" value="ECO:0007669"/>
    <property type="project" value="TreeGrafter"/>
</dbReference>
<evidence type="ECO:0000256" key="13">
    <source>
        <dbReference type="RuleBase" id="RU000590"/>
    </source>
</evidence>
<keyword evidence="7" id="KW-0378">Hydrolase</keyword>
<gene>
    <name evidence="15" type="ORF">EBAPG3_002120</name>
</gene>
<dbReference type="SUPFAM" id="SSF55920">
    <property type="entry name" value="Creatinase/aminopeptidase"/>
    <property type="match status" value="1"/>
</dbReference>
<dbReference type="Pfam" id="PF05195">
    <property type="entry name" value="AMP_N"/>
    <property type="match status" value="1"/>
</dbReference>
<comment type="catalytic activity">
    <reaction evidence="1">
        <text>Release of any N-terminal amino acid, including proline, that is linked to proline, even from a dipeptide or tripeptide.</text>
        <dbReference type="EC" id="3.4.11.9"/>
    </reaction>
</comment>
<keyword evidence="5" id="KW-0645">Protease</keyword>
<dbReference type="NCBIfam" id="NF008131">
    <property type="entry name" value="PRK10879.1"/>
    <property type="match status" value="1"/>
</dbReference>
<evidence type="ECO:0000256" key="7">
    <source>
        <dbReference type="ARBA" id="ARBA00022801"/>
    </source>
</evidence>
<proteinExistence type="inferred from homology"/>
<protein>
    <recommendedName>
        <fullName evidence="10">Xaa-Pro aminopeptidase</fullName>
        <ecNumber evidence="4">3.4.11.9</ecNumber>
    </recommendedName>
    <alternativeName>
        <fullName evidence="11">Aminopeptidase P II</fullName>
    </alternativeName>
    <alternativeName>
        <fullName evidence="12">X-Pro aminopeptidase</fullName>
    </alternativeName>
</protein>
<sequence>MIPIKSFRERRRHLASQMQKGVAIVPTAPEQVRNRDAHYPYRFDSYFYYLTGFREPEAVLVMVAEADEKASRHILFCRDKDLEREIWDGFRYGPEAARNAFDFDEAYPIFRLDDMLPGLLANQPTVYCSLGHDTAWDTRITGWINQVRQQTRSGVTAPARIHDIRPLLDEMRLFKSAEELQVMRRAAEISSGAHRRAMRETRPGMNEYEVEAALLHEFRRHGAQAPAYTSIVAGGANACVLHYVGNNARLNAGDLLLIDAACEVDGYAADITRTFPVNGKFTPAQRDLYQLVLSAQAAAISAVKPGSPWDAPHEAALRVLVQGFIDFGLCHGSVDSVIQSEDYKRFYMHRTGHWLGLDVHDAGEYKRNGEWRPLQLGMTLTVEPGCYVRPADNVPRHFWDTGVRIEDDVAVTETGCEVLTSAAPKAVVEIEELMQDRKDW</sequence>
<dbReference type="InterPro" id="IPR029149">
    <property type="entry name" value="Creatin/AminoP/Spt16_N"/>
</dbReference>
<dbReference type="CDD" id="cd01087">
    <property type="entry name" value="Prolidase"/>
    <property type="match status" value="1"/>
</dbReference>
<dbReference type="GO" id="GO:0070006">
    <property type="term" value="F:metalloaminopeptidase activity"/>
    <property type="evidence" value="ECO:0007669"/>
    <property type="project" value="InterPro"/>
</dbReference>
<dbReference type="InterPro" id="IPR036005">
    <property type="entry name" value="Creatinase/aminopeptidase-like"/>
</dbReference>
<comment type="similarity">
    <text evidence="3 13">Belongs to the peptidase M24B family.</text>
</comment>
<reference evidence="15 16" key="1">
    <citation type="journal article" date="2015" name="Int. J. Syst. Evol. Microbiol.">
        <title>Nitrosospira lacus sp. nov., a psychrotolerant, ammonia-oxidizing bacterium from sandy lake sediment.</title>
        <authorList>
            <person name="Urakawa H."/>
            <person name="Garcia J.C."/>
            <person name="Nielsen J.L."/>
            <person name="Le V.Q."/>
            <person name="Kozlowski J.A."/>
            <person name="Stein L.Y."/>
            <person name="Lim C.K."/>
            <person name="Pommerening-Roser A."/>
            <person name="Martens-Habbena W."/>
            <person name="Stahl D.A."/>
            <person name="Klotz M.G."/>
        </authorList>
    </citation>
    <scope>NUCLEOTIDE SEQUENCE [LARGE SCALE GENOMIC DNA]</scope>
    <source>
        <strain evidence="15 16">APG3</strain>
    </source>
</reference>
<evidence type="ECO:0000256" key="1">
    <source>
        <dbReference type="ARBA" id="ARBA00001424"/>
    </source>
</evidence>
<evidence type="ECO:0000313" key="16">
    <source>
        <dbReference type="Proteomes" id="UP000012179"/>
    </source>
</evidence>
<evidence type="ECO:0000256" key="3">
    <source>
        <dbReference type="ARBA" id="ARBA00008766"/>
    </source>
</evidence>
<name>A0A1W6SLJ1_9PROT</name>
<evidence type="ECO:0000256" key="12">
    <source>
        <dbReference type="ARBA" id="ARBA00081411"/>
    </source>
</evidence>
<dbReference type="GO" id="GO:0006508">
    <property type="term" value="P:proteolysis"/>
    <property type="evidence" value="ECO:0007669"/>
    <property type="project" value="UniProtKB-KW"/>
</dbReference>
<evidence type="ECO:0000259" key="14">
    <source>
        <dbReference type="SMART" id="SM01011"/>
    </source>
</evidence>
<evidence type="ECO:0000256" key="9">
    <source>
        <dbReference type="ARBA" id="ARBA00023211"/>
    </source>
</evidence>
<accession>A0A1W6SLJ1</accession>
<dbReference type="FunFam" id="3.90.230.10:FF:000002">
    <property type="entry name" value="Xaa-Pro aminopeptidase 3"/>
    <property type="match status" value="1"/>
</dbReference>
<dbReference type="InterPro" id="IPR007865">
    <property type="entry name" value="Aminopep_P_N"/>
</dbReference>
<evidence type="ECO:0000256" key="11">
    <source>
        <dbReference type="ARBA" id="ARBA00075356"/>
    </source>
</evidence>
<dbReference type="RefSeq" id="WP_004175304.1">
    <property type="nucleotide sequence ID" value="NZ_CP021106.3"/>
</dbReference>
<evidence type="ECO:0000313" key="15">
    <source>
        <dbReference type="EMBL" id="ARO86667.1"/>
    </source>
</evidence>
<dbReference type="EC" id="3.4.11.9" evidence="4"/>
<evidence type="ECO:0000256" key="4">
    <source>
        <dbReference type="ARBA" id="ARBA00012574"/>
    </source>
</evidence>
<feature type="domain" description="Aminopeptidase P N-terminal" evidence="14">
    <location>
        <begin position="2"/>
        <end position="137"/>
    </location>
</feature>